<sequence>MPFNRPTLPQLMERSAADIEAELPPGDAHIRRHKLRLLAKINAGSAHSQHGHIAWWADQIMPHTADWESLLKWGDLRGLKPLTASAAYGTLEVTGQPGALVQSGWTYQRADGWEYVVSQTTDLDSSGRAAVPLVALAGGYDGNAAPNTSLRLTRSVAGVSSSGTVISLAGGADAESLESFRQRVIFRWRNPPQAGTLYDYEAWAREAHPAVTRSWAIGNEAGANTVTVRIVTDNDPNGLIPSQAVLDQVYAYIRSVMPATPTLFVVAPIPVPVAVALQVLPDTPEVRAAVELEVRDWFLTDSDIQPGGEVYRSRLSEAISKASGERAHTLIQPAADLMFGTGEIPTFGTLTWSN</sequence>
<proteinExistence type="inferred from homology"/>
<evidence type="ECO:0000259" key="3">
    <source>
        <dbReference type="Pfam" id="PF26078"/>
    </source>
</evidence>
<feature type="domain" description="Baseplate protein J-like barrel" evidence="2">
    <location>
        <begin position="90"/>
        <end position="169"/>
    </location>
</feature>
<evidence type="ECO:0000256" key="1">
    <source>
        <dbReference type="ARBA" id="ARBA00038087"/>
    </source>
</evidence>
<dbReference type="InterPro" id="IPR058530">
    <property type="entry name" value="Baseplate_J-like_C"/>
</dbReference>
<evidence type="ECO:0000259" key="4">
    <source>
        <dbReference type="Pfam" id="PF26079"/>
    </source>
</evidence>
<evidence type="ECO:0000313" key="6">
    <source>
        <dbReference type="Proteomes" id="UP001211689"/>
    </source>
</evidence>
<comment type="caution">
    <text evidence="5">The sequence shown here is derived from an EMBL/GenBank/DDBJ whole genome shotgun (WGS) entry which is preliminary data.</text>
</comment>
<reference evidence="5 6" key="1">
    <citation type="submission" date="2022-07" db="EMBL/GenBank/DDBJ databases">
        <title>Genome Analysis of Selected Gammaproteobacteria from Nigerian Food snails.</title>
        <authorList>
            <person name="Okafor A.C."/>
        </authorList>
    </citation>
    <scope>NUCLEOTIDE SEQUENCE [LARGE SCALE GENOMIC DNA]</scope>
    <source>
        <strain evidence="5 6">Awg 2</strain>
    </source>
</reference>
<dbReference type="InterPro" id="IPR006949">
    <property type="entry name" value="Barrel_Baseplate_J-like"/>
</dbReference>
<dbReference type="PANTHER" id="PTHR37829">
    <property type="entry name" value="PHAGE-LIKE ELEMENT PBSX PROTEIN XKDT"/>
    <property type="match status" value="1"/>
</dbReference>
<keyword evidence="6" id="KW-1185">Reference proteome</keyword>
<dbReference type="PANTHER" id="PTHR37829:SF3">
    <property type="entry name" value="PROTEIN JAYE-RELATED"/>
    <property type="match status" value="1"/>
</dbReference>
<dbReference type="Pfam" id="PF04865">
    <property type="entry name" value="Baseplate_J"/>
    <property type="match status" value="1"/>
</dbReference>
<dbReference type="InterPro" id="IPR058531">
    <property type="entry name" value="Baseplate_J_M"/>
</dbReference>
<accession>A0ABT4Y422</accession>
<feature type="domain" description="Baseplate J-like central" evidence="3">
    <location>
        <begin position="192"/>
        <end position="267"/>
    </location>
</feature>
<dbReference type="InterPro" id="IPR052399">
    <property type="entry name" value="Phage_Baseplate_Assmbl_Protein"/>
</dbReference>
<evidence type="ECO:0000259" key="2">
    <source>
        <dbReference type="Pfam" id="PF04865"/>
    </source>
</evidence>
<organism evidence="5 6">
    <name type="scientific">Metapseudomonas resinovorans</name>
    <name type="common">Pseudomonas resinovorans</name>
    <dbReference type="NCBI Taxonomy" id="53412"/>
    <lineage>
        <taxon>Bacteria</taxon>
        <taxon>Pseudomonadati</taxon>
        <taxon>Pseudomonadota</taxon>
        <taxon>Gammaproteobacteria</taxon>
        <taxon>Pseudomonadales</taxon>
        <taxon>Pseudomonadaceae</taxon>
        <taxon>Metapseudomonas</taxon>
    </lineage>
</organism>
<dbReference type="Proteomes" id="UP001211689">
    <property type="component" value="Unassembled WGS sequence"/>
</dbReference>
<feature type="domain" description="Baseplate J-like C-terminal" evidence="4">
    <location>
        <begin position="275"/>
        <end position="353"/>
    </location>
</feature>
<dbReference type="Pfam" id="PF26079">
    <property type="entry name" value="Baseplate_J_C"/>
    <property type="match status" value="1"/>
</dbReference>
<name>A0ABT4Y422_METRE</name>
<dbReference type="Pfam" id="PF26078">
    <property type="entry name" value="Baseplate_J_M"/>
    <property type="match status" value="1"/>
</dbReference>
<evidence type="ECO:0000313" key="5">
    <source>
        <dbReference type="EMBL" id="MDA8483584.1"/>
    </source>
</evidence>
<protein>
    <submittedName>
        <fullName evidence="5">Baseplate J/gp47 family protein</fullName>
    </submittedName>
</protein>
<dbReference type="RefSeq" id="WP_271470763.1">
    <property type="nucleotide sequence ID" value="NZ_JANEWF010000009.1"/>
</dbReference>
<comment type="similarity">
    <text evidence="1">Belongs to the Mu gp47/PBSX XkdT family.</text>
</comment>
<gene>
    <name evidence="5" type="ORF">NNO07_10920</name>
</gene>
<dbReference type="EMBL" id="JANEWF010000009">
    <property type="protein sequence ID" value="MDA8483584.1"/>
    <property type="molecule type" value="Genomic_DNA"/>
</dbReference>